<sequence>MVVTYLGREKGVPVNLVSRLMHVAPSFVTTHSKLLEKNGLMRHNSSAKDARIQQMSLTAKTLHLATLAPRQAAQDELAFDESGVDRSSERTAKPATVRHRLERARSGIQKTKRPT</sequence>
<dbReference type="InterPro" id="IPR036390">
    <property type="entry name" value="WH_DNA-bd_sf"/>
</dbReference>
<evidence type="ECO:0000256" key="1">
    <source>
        <dbReference type="SAM" id="MobiDB-lite"/>
    </source>
</evidence>
<keyword evidence="3" id="KW-1185">Reference proteome</keyword>
<evidence type="ECO:0000313" key="3">
    <source>
        <dbReference type="Proteomes" id="UP000199184"/>
    </source>
</evidence>
<dbReference type="Gene3D" id="1.10.10.10">
    <property type="entry name" value="Winged helix-like DNA-binding domain superfamily/Winged helix DNA-binding domain"/>
    <property type="match status" value="1"/>
</dbReference>
<organism evidence="2 3">
    <name type="scientific">Bradyrhizobium shewense</name>
    <dbReference type="NCBI Taxonomy" id="1761772"/>
    <lineage>
        <taxon>Bacteria</taxon>
        <taxon>Pseudomonadati</taxon>
        <taxon>Pseudomonadota</taxon>
        <taxon>Alphaproteobacteria</taxon>
        <taxon>Hyphomicrobiales</taxon>
        <taxon>Nitrobacteraceae</taxon>
        <taxon>Bradyrhizobium</taxon>
    </lineage>
</organism>
<proteinExistence type="predicted"/>
<feature type="region of interest" description="Disordered" evidence="1">
    <location>
        <begin position="76"/>
        <end position="115"/>
    </location>
</feature>
<feature type="compositionally biased region" description="Basic and acidic residues" evidence="1">
    <location>
        <begin position="83"/>
        <end position="92"/>
    </location>
</feature>
<dbReference type="RefSeq" id="WP_091966227.1">
    <property type="nucleotide sequence ID" value="NZ_FMAI01000031.1"/>
</dbReference>
<dbReference type="SUPFAM" id="SSF46785">
    <property type="entry name" value="Winged helix' DNA-binding domain"/>
    <property type="match status" value="1"/>
</dbReference>
<evidence type="ECO:0000313" key="2">
    <source>
        <dbReference type="EMBL" id="SCB54861.1"/>
    </source>
</evidence>
<protein>
    <recommendedName>
        <fullName evidence="4">HTH marR-type domain-containing protein</fullName>
    </recommendedName>
</protein>
<accession>A0A1C3XRG1</accession>
<reference evidence="3" key="1">
    <citation type="submission" date="2016-08" db="EMBL/GenBank/DDBJ databases">
        <authorList>
            <person name="Varghese N."/>
            <person name="Submissions Spin"/>
        </authorList>
    </citation>
    <scope>NUCLEOTIDE SEQUENCE [LARGE SCALE GENOMIC DNA]</scope>
    <source>
        <strain evidence="3">ERR11</strain>
    </source>
</reference>
<dbReference type="EMBL" id="FMAI01000031">
    <property type="protein sequence ID" value="SCB54861.1"/>
    <property type="molecule type" value="Genomic_DNA"/>
</dbReference>
<dbReference type="InterPro" id="IPR036388">
    <property type="entry name" value="WH-like_DNA-bd_sf"/>
</dbReference>
<dbReference type="Proteomes" id="UP000199184">
    <property type="component" value="Unassembled WGS sequence"/>
</dbReference>
<dbReference type="AlphaFoldDB" id="A0A1C3XRG1"/>
<evidence type="ECO:0008006" key="4">
    <source>
        <dbReference type="Google" id="ProtNLM"/>
    </source>
</evidence>
<name>A0A1C3XRG1_9BRAD</name>
<gene>
    <name evidence="2" type="ORF">GA0061098_103139</name>
</gene>